<keyword evidence="1" id="KW-1133">Transmembrane helix</keyword>
<keyword evidence="1" id="KW-0812">Transmembrane</keyword>
<dbReference type="Proteomes" id="UP000610931">
    <property type="component" value="Unassembled WGS sequence"/>
</dbReference>
<organism evidence="2 3">
    <name type="scientific">Snuella sedimenti</name>
    <dbReference type="NCBI Taxonomy" id="2798802"/>
    <lineage>
        <taxon>Bacteria</taxon>
        <taxon>Pseudomonadati</taxon>
        <taxon>Bacteroidota</taxon>
        <taxon>Flavobacteriia</taxon>
        <taxon>Flavobacteriales</taxon>
        <taxon>Flavobacteriaceae</taxon>
        <taxon>Snuella</taxon>
    </lineage>
</organism>
<protein>
    <recommendedName>
        <fullName evidence="4">Aspartyl protease</fullName>
    </recommendedName>
</protein>
<dbReference type="RefSeq" id="WP_199115827.1">
    <property type="nucleotide sequence ID" value="NZ_JAELVQ010000019.1"/>
</dbReference>
<accession>A0A8J7J3G0</accession>
<dbReference type="EMBL" id="JAELVQ010000019">
    <property type="protein sequence ID" value="MBJ6369067.1"/>
    <property type="molecule type" value="Genomic_DNA"/>
</dbReference>
<name>A0A8J7J3G0_9FLAO</name>
<gene>
    <name evidence="2" type="ORF">JF259_13305</name>
</gene>
<dbReference type="Gene3D" id="2.40.70.10">
    <property type="entry name" value="Acid Proteases"/>
    <property type="match status" value="1"/>
</dbReference>
<keyword evidence="1" id="KW-0472">Membrane</keyword>
<evidence type="ECO:0008006" key="4">
    <source>
        <dbReference type="Google" id="ProtNLM"/>
    </source>
</evidence>
<proteinExistence type="predicted"/>
<evidence type="ECO:0000256" key="1">
    <source>
        <dbReference type="SAM" id="Phobius"/>
    </source>
</evidence>
<dbReference type="AlphaFoldDB" id="A0A8J7J3G0"/>
<reference evidence="2" key="1">
    <citation type="submission" date="2020-12" db="EMBL/GenBank/DDBJ databases">
        <title>Snuella sp. nov., isolated from sediment in Incheon.</title>
        <authorList>
            <person name="Kim W."/>
        </authorList>
    </citation>
    <scope>NUCLEOTIDE SEQUENCE</scope>
    <source>
        <strain evidence="2">CAU 1569</strain>
    </source>
</reference>
<feature type="transmembrane region" description="Helical" evidence="1">
    <location>
        <begin position="7"/>
        <end position="33"/>
    </location>
</feature>
<evidence type="ECO:0000313" key="2">
    <source>
        <dbReference type="EMBL" id="MBJ6369067.1"/>
    </source>
</evidence>
<feature type="transmembrane region" description="Helical" evidence="1">
    <location>
        <begin position="39"/>
        <end position="58"/>
    </location>
</feature>
<feature type="transmembrane region" description="Helical" evidence="1">
    <location>
        <begin position="65"/>
        <end position="85"/>
    </location>
</feature>
<evidence type="ECO:0000313" key="3">
    <source>
        <dbReference type="Proteomes" id="UP000610931"/>
    </source>
</evidence>
<dbReference type="InterPro" id="IPR021109">
    <property type="entry name" value="Peptidase_aspartic_dom_sf"/>
</dbReference>
<sequence>MKKFQDILLNVLFGILTVIIILLLSIIIFVLIFDFSRGIEKILIAGASILLSLLLVFLFKKEKMYGAIVLMVSSAMASFLCYNGVLDIISEKRNVWMNYTTLWKNENHAISMPFFVSPTGHIYLKVKINGEKKYLSFDTGSLSTVLHEKYIASKLMDTIVATSSQARNDKMSVHKLDILSLGDLTFRKLTYTALKKDAWDSCGIFYNQDSIAGIIGRNIINNFVWDFDMVNHKVYVKDNPYLDSITNSRIVPLSRLGMGWCIDVIVNNNKKKVILDSGNNMILNITDTIKVAKTYTYSITNAGKSKGIFSYLDCNGNAVKIDSNSINKSAKRRVFANLGIADTLYKETFVVDRSTSNLLGVPLFWEYERVVLDFINKKMFLVNPVKRTNVNQISVRSRKELWKTKLDALSQSGYYEIYYKEAIKIKTKTKFTLDTMVFSFKGKTKVFGTVILNKSDQVETFEVDSIKGRGYIRNNKSNYFKEGSQIISLRLRDNIILENQNLIEVL</sequence>
<keyword evidence="3" id="KW-1185">Reference proteome</keyword>
<comment type="caution">
    <text evidence="2">The sequence shown here is derived from an EMBL/GenBank/DDBJ whole genome shotgun (WGS) entry which is preliminary data.</text>
</comment>